<dbReference type="NCBIfam" id="TIGR01636">
    <property type="entry name" value="phage_rinA"/>
    <property type="match status" value="1"/>
</dbReference>
<dbReference type="InterPro" id="IPR007927">
    <property type="entry name" value="DUF722"/>
</dbReference>
<gene>
    <name evidence="1" type="ORF">G9403_02400</name>
</gene>
<reference evidence="1 2" key="1">
    <citation type="submission" date="2020-03" db="EMBL/GenBank/DDBJ databases">
        <title>Comparative genomics of Weissella paramesenteroides.</title>
        <authorList>
            <person name="Kant R."/>
            <person name="Takala T."/>
            <person name="Saris P."/>
        </authorList>
    </citation>
    <scope>NUCLEOTIDE SEQUENCE [LARGE SCALE GENOMIC DNA]</scope>
    <source>
        <strain evidence="1 2">SJ27-4</strain>
    </source>
</reference>
<evidence type="ECO:0000313" key="1">
    <source>
        <dbReference type="EMBL" id="MDF8370514.1"/>
    </source>
</evidence>
<evidence type="ECO:0000313" key="2">
    <source>
        <dbReference type="Proteomes" id="UP001215461"/>
    </source>
</evidence>
<protein>
    <submittedName>
        <fullName evidence="1">DUF722 domain-containing protein</fullName>
    </submittedName>
</protein>
<dbReference type="Pfam" id="PF05263">
    <property type="entry name" value="DUF722"/>
    <property type="match status" value="1"/>
</dbReference>
<dbReference type="InterPro" id="IPR006523">
    <property type="entry name" value="RinA"/>
</dbReference>
<dbReference type="AlphaFoldDB" id="A0ABD4XGS8"/>
<sequence>MADKLDKLLSDYFTGILDANIKLRRAELKYFSKHAPDENIGGGRKQNDYSNPVELDMIREEDDEMLSAWIMQKEIIETFFNITVEPQRTILYERYGHKKSWLAISLIVHANERTCQRWRDNFKNGIAGHLYSTLNGMSF</sequence>
<name>A0ABD4XGS8_WEIPA</name>
<proteinExistence type="predicted"/>
<dbReference type="EMBL" id="JAANXN010000002">
    <property type="protein sequence ID" value="MDF8370514.1"/>
    <property type="molecule type" value="Genomic_DNA"/>
</dbReference>
<dbReference type="RefSeq" id="WP_277361960.1">
    <property type="nucleotide sequence ID" value="NZ_JAANXN010000002.1"/>
</dbReference>
<organism evidence="1 2">
    <name type="scientific">Weissella paramesenteroides</name>
    <name type="common">Leuconostoc paramesenteroides</name>
    <dbReference type="NCBI Taxonomy" id="1249"/>
    <lineage>
        <taxon>Bacteria</taxon>
        <taxon>Bacillati</taxon>
        <taxon>Bacillota</taxon>
        <taxon>Bacilli</taxon>
        <taxon>Lactobacillales</taxon>
        <taxon>Lactobacillaceae</taxon>
        <taxon>Weissella</taxon>
    </lineage>
</organism>
<comment type="caution">
    <text evidence="1">The sequence shown here is derived from an EMBL/GenBank/DDBJ whole genome shotgun (WGS) entry which is preliminary data.</text>
</comment>
<dbReference type="Proteomes" id="UP001215461">
    <property type="component" value="Unassembled WGS sequence"/>
</dbReference>
<accession>A0ABD4XGS8</accession>